<evidence type="ECO:0000313" key="3">
    <source>
        <dbReference type="Proteomes" id="UP000509241"/>
    </source>
</evidence>
<accession>A0A7D5KSH8</accession>
<evidence type="ECO:0000313" key="2">
    <source>
        <dbReference type="EMBL" id="QLG49464.1"/>
    </source>
</evidence>
<reference evidence="2 3" key="1">
    <citation type="submission" date="2020-07" db="EMBL/GenBank/DDBJ databases">
        <authorList>
            <person name="Cui H."/>
        </authorList>
    </citation>
    <scope>NUCLEOTIDE SEQUENCE [LARGE SCALE GENOMIC DNA]</scope>
    <source>
        <strain evidence="2 3">YPL8</strain>
    </source>
</reference>
<evidence type="ECO:0000256" key="1">
    <source>
        <dbReference type="SAM" id="Phobius"/>
    </source>
</evidence>
<proteinExistence type="predicted"/>
<keyword evidence="3" id="KW-1185">Reference proteome</keyword>
<keyword evidence="1" id="KW-0472">Membrane</keyword>
<sequence>MTRHHLSDALERFVERIRLGTSRAGALWTSSTGGRLRPTGGGGLLVVLTSAAVSLASAQALGDSVRIRWSVGAYYGPEYAPTPLALAAFPVLIALMYLGLRGLALGLERSVAFDPDYTRGLYELCVLATLIALLVGQLAFVVANLL</sequence>
<dbReference type="EMBL" id="CP058601">
    <property type="protein sequence ID" value="QLG49464.1"/>
    <property type="molecule type" value="Genomic_DNA"/>
</dbReference>
<name>A0A7D5KSH8_9EURY</name>
<keyword evidence="1" id="KW-1133">Transmembrane helix</keyword>
<feature type="transmembrane region" description="Helical" evidence="1">
    <location>
        <begin position="121"/>
        <end position="143"/>
    </location>
</feature>
<dbReference type="Proteomes" id="UP000509241">
    <property type="component" value="Chromosome"/>
</dbReference>
<dbReference type="AlphaFoldDB" id="A0A7D5KSH8"/>
<keyword evidence="1" id="KW-0812">Transmembrane</keyword>
<dbReference type="KEGG" id="haly:HYG82_11620"/>
<feature type="transmembrane region" description="Helical" evidence="1">
    <location>
        <begin position="82"/>
        <end position="100"/>
    </location>
</feature>
<feature type="transmembrane region" description="Helical" evidence="1">
    <location>
        <begin position="43"/>
        <end position="62"/>
    </location>
</feature>
<dbReference type="OrthoDB" id="188253at2157"/>
<protein>
    <submittedName>
        <fullName evidence="2">Uncharacterized protein</fullName>
    </submittedName>
</protein>
<gene>
    <name evidence="2" type="ORF">HYG82_11620</name>
</gene>
<dbReference type="GeneID" id="56033949"/>
<organism evidence="2 3">
    <name type="scientific">Natrinema halophilum</name>
    <dbReference type="NCBI Taxonomy" id="1699371"/>
    <lineage>
        <taxon>Archaea</taxon>
        <taxon>Methanobacteriati</taxon>
        <taxon>Methanobacteriota</taxon>
        <taxon>Stenosarchaea group</taxon>
        <taxon>Halobacteria</taxon>
        <taxon>Halobacteriales</taxon>
        <taxon>Natrialbaceae</taxon>
        <taxon>Natrinema</taxon>
    </lineage>
</organism>
<dbReference type="RefSeq" id="WP_179261197.1">
    <property type="nucleotide sequence ID" value="NZ_CP058601.1"/>
</dbReference>